<dbReference type="EMBL" id="BAAAMQ010000014">
    <property type="protein sequence ID" value="GAA2111281.1"/>
    <property type="molecule type" value="Genomic_DNA"/>
</dbReference>
<organism evidence="1 2">
    <name type="scientific">Nocardioides furvisabuli</name>
    <dbReference type="NCBI Taxonomy" id="375542"/>
    <lineage>
        <taxon>Bacteria</taxon>
        <taxon>Bacillati</taxon>
        <taxon>Actinomycetota</taxon>
        <taxon>Actinomycetes</taxon>
        <taxon>Propionibacteriales</taxon>
        <taxon>Nocardioidaceae</taxon>
        <taxon>Nocardioides</taxon>
    </lineage>
</organism>
<accession>A0ABN2XGE6</accession>
<name>A0ABN2XGE6_9ACTN</name>
<proteinExistence type="predicted"/>
<evidence type="ECO:0000313" key="2">
    <source>
        <dbReference type="Proteomes" id="UP001501161"/>
    </source>
</evidence>
<dbReference type="Proteomes" id="UP001501161">
    <property type="component" value="Unassembled WGS sequence"/>
</dbReference>
<sequence length="100" mass="10583">MGRAGTFLELAQTRGAEGRARLVSGGMEDLVLRVRLVSGDTMDVTYDDRAGASEGEVIDHVVTTLSEDSGVLRCRHGGRLLVLYARGVATVEVAPRGAVL</sequence>
<reference evidence="1 2" key="1">
    <citation type="journal article" date="2019" name="Int. J. Syst. Evol. Microbiol.">
        <title>The Global Catalogue of Microorganisms (GCM) 10K type strain sequencing project: providing services to taxonomists for standard genome sequencing and annotation.</title>
        <authorList>
            <consortium name="The Broad Institute Genomics Platform"/>
            <consortium name="The Broad Institute Genome Sequencing Center for Infectious Disease"/>
            <person name="Wu L."/>
            <person name="Ma J."/>
        </authorList>
    </citation>
    <scope>NUCLEOTIDE SEQUENCE [LARGE SCALE GENOMIC DNA]</scope>
    <source>
        <strain evidence="1 2">JCM 13813</strain>
    </source>
</reference>
<evidence type="ECO:0000313" key="1">
    <source>
        <dbReference type="EMBL" id="GAA2111281.1"/>
    </source>
</evidence>
<protein>
    <submittedName>
        <fullName evidence="1">Uncharacterized protein</fullName>
    </submittedName>
</protein>
<keyword evidence="2" id="KW-1185">Reference proteome</keyword>
<comment type="caution">
    <text evidence="1">The sequence shown here is derived from an EMBL/GenBank/DDBJ whole genome shotgun (WGS) entry which is preliminary data.</text>
</comment>
<gene>
    <name evidence="1" type="ORF">GCM10009726_27240</name>
</gene>